<proteinExistence type="predicted"/>
<evidence type="ECO:0008006" key="5">
    <source>
        <dbReference type="Google" id="ProtNLM"/>
    </source>
</evidence>
<evidence type="ECO:0000256" key="2">
    <source>
        <dbReference type="SAM" id="SignalP"/>
    </source>
</evidence>
<accession>A0AAV5U1Q6</accession>
<evidence type="ECO:0000256" key="1">
    <source>
        <dbReference type="SAM" id="MobiDB-lite"/>
    </source>
</evidence>
<evidence type="ECO:0000313" key="4">
    <source>
        <dbReference type="Proteomes" id="UP001432027"/>
    </source>
</evidence>
<feature type="compositionally biased region" description="Low complexity" evidence="1">
    <location>
        <begin position="397"/>
        <end position="458"/>
    </location>
</feature>
<feature type="chain" id="PRO_5043316159" description="CUB domain-containing protein" evidence="2">
    <location>
        <begin position="22"/>
        <end position="498"/>
    </location>
</feature>
<keyword evidence="2" id="KW-0732">Signal</keyword>
<sequence length="498" mass="53519">LPMVNYLSFVFTLLFSGATYCAVNFKKSLILDEFDLSGQDSVSLDSVCHDNGCKVYVSSVKDATFIDKLTFKPSLGEEVGLKSYTYDFDSKTRLKIPYVVKKGISISVKNTNENLFVGPIVVYVVNSKAPRIRLAGVYDVAQGYREEQTIGKIVTVMGPRPFTVWASSPSSPEKLEAFVYTTGFDVDYEGEWCTEALHSTLGEDIQFAVNGPIASITFLAVVPLNVQFQEVFETKLDLPTATFITSPGFIGCGNAEVYQSSLYDSLTNFILSSDIAQITYMEIFVNTEDPLILQIDSNPGMERDFTGSIGPDHVNNTYTNGLIVSARVLSFSYSTTDPDSYFMVKFDYLGVAPVTEKTVPPTSSISSDGFVSTDTTEAFQVSTSAIPPTRIATTRQTLPPASSTTLSSPSPISRTVSPTSPTSSTSLIVSTSTTSPTLPTNPTSPTVPTSPISSTSPAVSTIQTTTTVTPTTSAAIGSSGTSTLAILTALLFTSIYYS</sequence>
<evidence type="ECO:0000313" key="3">
    <source>
        <dbReference type="EMBL" id="GMT00114.1"/>
    </source>
</evidence>
<dbReference type="AlphaFoldDB" id="A0AAV5U1Q6"/>
<keyword evidence="4" id="KW-1185">Reference proteome</keyword>
<dbReference type="Proteomes" id="UP001432027">
    <property type="component" value="Unassembled WGS sequence"/>
</dbReference>
<feature type="region of interest" description="Disordered" evidence="1">
    <location>
        <begin position="392"/>
        <end position="458"/>
    </location>
</feature>
<dbReference type="EMBL" id="BTSX01000005">
    <property type="protein sequence ID" value="GMT00114.1"/>
    <property type="molecule type" value="Genomic_DNA"/>
</dbReference>
<protein>
    <recommendedName>
        <fullName evidence="5">CUB domain-containing protein</fullName>
    </recommendedName>
</protein>
<name>A0AAV5U1Q6_9BILA</name>
<gene>
    <name evidence="3" type="ORF">PENTCL1PPCAC_22288</name>
</gene>
<comment type="caution">
    <text evidence="3">The sequence shown here is derived from an EMBL/GenBank/DDBJ whole genome shotgun (WGS) entry which is preliminary data.</text>
</comment>
<feature type="signal peptide" evidence="2">
    <location>
        <begin position="1"/>
        <end position="21"/>
    </location>
</feature>
<organism evidence="3 4">
    <name type="scientific">Pristionchus entomophagus</name>
    <dbReference type="NCBI Taxonomy" id="358040"/>
    <lineage>
        <taxon>Eukaryota</taxon>
        <taxon>Metazoa</taxon>
        <taxon>Ecdysozoa</taxon>
        <taxon>Nematoda</taxon>
        <taxon>Chromadorea</taxon>
        <taxon>Rhabditida</taxon>
        <taxon>Rhabditina</taxon>
        <taxon>Diplogasteromorpha</taxon>
        <taxon>Diplogasteroidea</taxon>
        <taxon>Neodiplogasteridae</taxon>
        <taxon>Pristionchus</taxon>
    </lineage>
</organism>
<reference evidence="3" key="1">
    <citation type="submission" date="2023-10" db="EMBL/GenBank/DDBJ databases">
        <title>Genome assembly of Pristionchus species.</title>
        <authorList>
            <person name="Yoshida K."/>
            <person name="Sommer R.J."/>
        </authorList>
    </citation>
    <scope>NUCLEOTIDE SEQUENCE</scope>
    <source>
        <strain evidence="3">RS0144</strain>
    </source>
</reference>
<feature type="non-terminal residue" evidence="3">
    <location>
        <position position="1"/>
    </location>
</feature>